<evidence type="ECO:0000313" key="1">
    <source>
        <dbReference type="EMBL" id="OAP07058.1"/>
    </source>
</evidence>
<dbReference type="ExpressionAtlas" id="A0A178VMQ3">
    <property type="expression patterns" value="baseline and differential"/>
</dbReference>
<evidence type="ECO:0008006" key="3">
    <source>
        <dbReference type="Google" id="ProtNLM"/>
    </source>
</evidence>
<dbReference type="Proteomes" id="UP000078284">
    <property type="component" value="Chromosome 3"/>
</dbReference>
<organism evidence="1 2">
    <name type="scientific">Arabidopsis thaliana</name>
    <name type="common">Mouse-ear cress</name>
    <dbReference type="NCBI Taxonomy" id="3702"/>
    <lineage>
        <taxon>Eukaryota</taxon>
        <taxon>Viridiplantae</taxon>
        <taxon>Streptophyta</taxon>
        <taxon>Embryophyta</taxon>
        <taxon>Tracheophyta</taxon>
        <taxon>Spermatophyta</taxon>
        <taxon>Magnoliopsida</taxon>
        <taxon>eudicotyledons</taxon>
        <taxon>Gunneridae</taxon>
        <taxon>Pentapetalae</taxon>
        <taxon>rosids</taxon>
        <taxon>malvids</taxon>
        <taxon>Brassicales</taxon>
        <taxon>Brassicaceae</taxon>
        <taxon>Camelineae</taxon>
        <taxon>Arabidopsis</taxon>
    </lineage>
</organism>
<dbReference type="AlphaFoldDB" id="A0A178VMQ3"/>
<dbReference type="InterPro" id="IPR019308">
    <property type="entry name" value="TMEM214"/>
</dbReference>
<dbReference type="PANTHER" id="PTHR13448:SF14">
    <property type="entry name" value="F26K24.17 PROTEIN"/>
    <property type="match status" value="1"/>
</dbReference>
<name>A0A178VMQ3_ARATH</name>
<comment type="caution">
    <text evidence="1">The sequence shown here is derived from an EMBL/GenBank/DDBJ whole genome shotgun (WGS) entry which is preliminary data.</text>
</comment>
<gene>
    <name evidence="1" type="ordered locus">AXX17_At3g11820</name>
</gene>
<sequence>MSVEKSRKKGQTSEKLMDPMESLPEAAAQIDLWDDLAASLVKISKSHAFVPEEQLLKFVDYLERKLSSVQYLWLDMFKGSPCPKLIDMIDVPLSHIPVSVYDTSVEWLDKFSIGLLCAFVVWSLNRLLTILEPPQQGGHQRRTTSKFHVAVFVALAMVLRNEPNTLVIVLPTLKEDEYQGHDKLPILVWMMAQVHVIFFNSTVKCGQASQGDLSVGLYSWSCNLLPVFYQENLLPVSRSNSQSMDLILQLAEMILSNLDARTILVNGTVIDKQRLISPYAFELLMRLTFPASSERVKATERFEAIYPLLKEVALACEPGSELMKQVTQQIFHYSLIIAGRRNLVLAKEATAIAVWSLTENVDCCKQWEKLYWENKEASVAVLKKLVDERGDISIKLASSPSHKFTLNQTMESIRLKNEKAITEGGTIGSRYKEADKSCKVMSGRFFPENACLKGTAIITAVVLAAVAVLASNL</sequence>
<protein>
    <recommendedName>
        <fullName evidence="3">Transmembrane protein</fullName>
    </recommendedName>
</protein>
<evidence type="ECO:0000313" key="2">
    <source>
        <dbReference type="Proteomes" id="UP000078284"/>
    </source>
</evidence>
<dbReference type="PANTHER" id="PTHR13448">
    <property type="entry name" value="TRANSMEMBRANE PROTEIN 214"/>
    <property type="match status" value="1"/>
</dbReference>
<dbReference type="EMBL" id="LUHQ01000003">
    <property type="protein sequence ID" value="OAP07058.1"/>
    <property type="molecule type" value="Genomic_DNA"/>
</dbReference>
<proteinExistence type="predicted"/>
<reference evidence="2" key="1">
    <citation type="journal article" date="2016" name="Proc. Natl. Acad. Sci. U.S.A.">
        <title>Chromosome-level assembly of Arabidopsis thaliana Ler reveals the extent of translocation and inversion polymorphisms.</title>
        <authorList>
            <person name="Zapata L."/>
            <person name="Ding J."/>
            <person name="Willing E.M."/>
            <person name="Hartwig B."/>
            <person name="Bezdan D."/>
            <person name="Jiao W.B."/>
            <person name="Patel V."/>
            <person name="Velikkakam James G."/>
            <person name="Koornneef M."/>
            <person name="Ossowski S."/>
            <person name="Schneeberger K."/>
        </authorList>
    </citation>
    <scope>NUCLEOTIDE SEQUENCE [LARGE SCALE GENOMIC DNA]</scope>
    <source>
        <strain evidence="2">cv. Landsberg erecta</strain>
    </source>
</reference>
<accession>A0A178VMQ3</accession>